<dbReference type="RefSeq" id="WP_057874583.1">
    <property type="nucleotide sequence ID" value="NZ_AYYI01000080.1"/>
</dbReference>
<comment type="caution">
    <text evidence="1">The sequence shown here is derived from an EMBL/GenBank/DDBJ whole genome shotgun (WGS) entry which is preliminary data.</text>
</comment>
<keyword evidence="2" id="KW-1185">Reference proteome</keyword>
<dbReference type="PATRIC" id="fig|1423796.3.peg.123"/>
<accession>A0A0R2CSS4</accession>
<sequence>MYVVKVGNLWFYDYRVFINGPKRVVLIANWMRAKVYDNYESAEAVANKLGGRVMLLTEPKKELKASE</sequence>
<reference evidence="1 2" key="1">
    <citation type="journal article" date="2015" name="Genome Announc.">
        <title>Expanding the biotechnology potential of lactobacilli through comparative genomics of 213 strains and associated genera.</title>
        <authorList>
            <person name="Sun Z."/>
            <person name="Harris H.M."/>
            <person name="McCann A."/>
            <person name="Guo C."/>
            <person name="Argimon S."/>
            <person name="Zhang W."/>
            <person name="Yang X."/>
            <person name="Jeffery I.B."/>
            <person name="Cooney J.C."/>
            <person name="Kagawa T.F."/>
            <person name="Liu W."/>
            <person name="Song Y."/>
            <person name="Salvetti E."/>
            <person name="Wrobel A."/>
            <person name="Rasinkangas P."/>
            <person name="Parkhill J."/>
            <person name="Rea M.C."/>
            <person name="O'Sullivan O."/>
            <person name="Ritari J."/>
            <person name="Douillard F.P."/>
            <person name="Paul Ross R."/>
            <person name="Yang R."/>
            <person name="Briner A.E."/>
            <person name="Felis G.E."/>
            <person name="de Vos W.M."/>
            <person name="Barrangou R."/>
            <person name="Klaenhammer T.R."/>
            <person name="Caufield P.W."/>
            <person name="Cui Y."/>
            <person name="Zhang H."/>
            <person name="O'Toole P.W."/>
        </authorList>
    </citation>
    <scope>NUCLEOTIDE SEQUENCE [LARGE SCALE GENOMIC DNA]</scope>
    <source>
        <strain evidence="1 2">DSM 20253</strain>
    </source>
</reference>
<dbReference type="EMBL" id="AYYI01000080">
    <property type="protein sequence ID" value="KRM94829.1"/>
    <property type="molecule type" value="Genomic_DNA"/>
</dbReference>
<organism evidence="1 2">
    <name type="scientific">Loigolactobacillus rennini DSM 20253</name>
    <dbReference type="NCBI Taxonomy" id="1423796"/>
    <lineage>
        <taxon>Bacteria</taxon>
        <taxon>Bacillati</taxon>
        <taxon>Bacillota</taxon>
        <taxon>Bacilli</taxon>
        <taxon>Lactobacillales</taxon>
        <taxon>Lactobacillaceae</taxon>
        <taxon>Loigolactobacillus</taxon>
    </lineage>
</organism>
<name>A0A0R2CSS4_9LACO</name>
<protein>
    <submittedName>
        <fullName evidence="1">Uncharacterized protein</fullName>
    </submittedName>
</protein>
<dbReference type="Proteomes" id="UP000051638">
    <property type="component" value="Unassembled WGS sequence"/>
</dbReference>
<proteinExistence type="predicted"/>
<dbReference type="AlphaFoldDB" id="A0A0R2CSS4"/>
<evidence type="ECO:0000313" key="1">
    <source>
        <dbReference type="EMBL" id="KRM94829.1"/>
    </source>
</evidence>
<evidence type="ECO:0000313" key="2">
    <source>
        <dbReference type="Proteomes" id="UP000051638"/>
    </source>
</evidence>
<gene>
    <name evidence="1" type="ORF">FC24_GL000120</name>
</gene>